<protein>
    <submittedName>
        <fullName evidence="2">Uncharacterized protein conserved in bacteria</fullName>
    </submittedName>
</protein>
<dbReference type="Pfam" id="PF05239">
    <property type="entry name" value="PRC"/>
    <property type="match status" value="1"/>
</dbReference>
<sequence length="96" mass="10885">MISSFYDLKNKDVISISDGVKLGEVCDLEFDGDTAQITALILFGRLKFFGLLGRTPDIIIKWGDIQKIGRDTVLVHYTEQPQLRKKKSGMLDKFFS</sequence>
<reference evidence="2" key="1">
    <citation type="submission" date="2015-09" db="EMBL/GenBank/DDBJ databases">
        <authorList>
            <consortium name="Pathogen Informatics"/>
        </authorList>
    </citation>
    <scope>NUCLEOTIDE SEQUENCE</scope>
    <source>
        <strain evidence="2">2789STDY5834896</strain>
    </source>
</reference>
<dbReference type="PANTHER" id="PTHR40061">
    <property type="entry name" value="SPORULATION PROTEIN YLMC-RELATED"/>
    <property type="match status" value="1"/>
</dbReference>
<dbReference type="Gene3D" id="2.30.30.240">
    <property type="entry name" value="PRC-barrel domain"/>
    <property type="match status" value="1"/>
</dbReference>
<dbReference type="AlphaFoldDB" id="A0A1C6H177"/>
<dbReference type="EMBL" id="FMHG01000001">
    <property type="protein sequence ID" value="SCJ51155.1"/>
    <property type="molecule type" value="Genomic_DNA"/>
</dbReference>
<dbReference type="PANTHER" id="PTHR40061:SF1">
    <property type="entry name" value="SPORULATION PROTEIN YLMC-RELATED"/>
    <property type="match status" value="1"/>
</dbReference>
<dbReference type="InterPro" id="IPR011033">
    <property type="entry name" value="PRC_barrel-like_sf"/>
</dbReference>
<evidence type="ECO:0000313" key="2">
    <source>
        <dbReference type="EMBL" id="SCJ51155.1"/>
    </source>
</evidence>
<proteinExistence type="predicted"/>
<organism evidence="2">
    <name type="scientific">uncultured Anaerotruncus sp</name>
    <dbReference type="NCBI Taxonomy" id="905011"/>
    <lineage>
        <taxon>Bacteria</taxon>
        <taxon>Bacillati</taxon>
        <taxon>Bacillota</taxon>
        <taxon>Clostridia</taxon>
        <taxon>Eubacteriales</taxon>
        <taxon>Oscillospiraceae</taxon>
        <taxon>Anaerotruncus</taxon>
        <taxon>environmental samples</taxon>
    </lineage>
</organism>
<dbReference type="SUPFAM" id="SSF50346">
    <property type="entry name" value="PRC-barrel domain"/>
    <property type="match status" value="1"/>
</dbReference>
<dbReference type="InterPro" id="IPR027275">
    <property type="entry name" value="PRC-brl_dom"/>
</dbReference>
<dbReference type="NCBIfam" id="TIGR02888">
    <property type="entry name" value="spore_YlmC_YmxH"/>
    <property type="match status" value="1"/>
</dbReference>
<gene>
    <name evidence="2" type="ORF">SAMEA3545359_00628</name>
</gene>
<accession>A0A1C6H177</accession>
<name>A0A1C6H177_9FIRM</name>
<evidence type="ECO:0000259" key="1">
    <source>
        <dbReference type="Pfam" id="PF05239"/>
    </source>
</evidence>
<feature type="domain" description="PRC-barrel" evidence="1">
    <location>
        <begin position="5"/>
        <end position="79"/>
    </location>
</feature>
<dbReference type="InterPro" id="IPR014238">
    <property type="entry name" value="Spore_YlmC/YmxH"/>
</dbReference>